<evidence type="ECO:0000313" key="1">
    <source>
        <dbReference type="EMBL" id="CAG8567339.1"/>
    </source>
</evidence>
<feature type="non-terminal residue" evidence="1">
    <location>
        <position position="196"/>
    </location>
</feature>
<proteinExistence type="predicted"/>
<reference evidence="1" key="1">
    <citation type="submission" date="2021-06" db="EMBL/GenBank/DDBJ databases">
        <authorList>
            <person name="Kallberg Y."/>
            <person name="Tangrot J."/>
            <person name="Rosling A."/>
        </authorList>
    </citation>
    <scope>NUCLEOTIDE SEQUENCE</scope>
    <source>
        <strain evidence="1">MA461A</strain>
    </source>
</reference>
<dbReference type="Proteomes" id="UP000789920">
    <property type="component" value="Unassembled WGS sequence"/>
</dbReference>
<evidence type="ECO:0000313" key="2">
    <source>
        <dbReference type="Proteomes" id="UP000789920"/>
    </source>
</evidence>
<accession>A0ACA9MAW6</accession>
<sequence length="196" mass="22491">MEPMEIAEIVKITKTAKTTEATEITKTAEIIEIVETTKTTNITEIIKIIEEDNALSDTENLKCLFKNLVKKYKDTDLQLIECEIKKKQKIRGATELKVIKKVNLLVKYYLELENVLESLNKFIIYEKHYNQIMDLIFSAAIKYPISPTSPHILPYIPISHSAASEIFYPSNKTDKLIKISLSNSTYNTFNFYTDGS</sequence>
<gene>
    <name evidence="1" type="ORF">RPERSI_LOCUS4606</name>
</gene>
<name>A0ACA9MAW6_9GLOM</name>
<organism evidence="1 2">
    <name type="scientific">Racocetra persica</name>
    <dbReference type="NCBI Taxonomy" id="160502"/>
    <lineage>
        <taxon>Eukaryota</taxon>
        <taxon>Fungi</taxon>
        <taxon>Fungi incertae sedis</taxon>
        <taxon>Mucoromycota</taxon>
        <taxon>Glomeromycotina</taxon>
        <taxon>Glomeromycetes</taxon>
        <taxon>Diversisporales</taxon>
        <taxon>Gigasporaceae</taxon>
        <taxon>Racocetra</taxon>
    </lineage>
</organism>
<dbReference type="EMBL" id="CAJVQC010006476">
    <property type="protein sequence ID" value="CAG8567339.1"/>
    <property type="molecule type" value="Genomic_DNA"/>
</dbReference>
<keyword evidence="2" id="KW-1185">Reference proteome</keyword>
<comment type="caution">
    <text evidence="1">The sequence shown here is derived from an EMBL/GenBank/DDBJ whole genome shotgun (WGS) entry which is preliminary data.</text>
</comment>
<protein>
    <submittedName>
        <fullName evidence="1">7128_t:CDS:1</fullName>
    </submittedName>
</protein>